<organism evidence="3">
    <name type="scientific">Erwinia billingiae (strain Eb661)</name>
    <dbReference type="NCBI Taxonomy" id="634500"/>
    <lineage>
        <taxon>Bacteria</taxon>
        <taxon>Pseudomonadati</taxon>
        <taxon>Pseudomonadota</taxon>
        <taxon>Gammaproteobacteria</taxon>
        <taxon>Enterobacterales</taxon>
        <taxon>Erwiniaceae</taxon>
        <taxon>Erwinia</taxon>
    </lineage>
</organism>
<feature type="compositionally biased region" description="Polar residues" evidence="1">
    <location>
        <begin position="1"/>
        <end position="19"/>
    </location>
</feature>
<accession>D8MV53</accession>
<gene>
    <name evidence="2" type="ordered locus">EbC_31790</name>
</gene>
<dbReference type="GeneID" id="90513146"/>
<dbReference type="STRING" id="634500.EbC_31790"/>
<feature type="region of interest" description="Disordered" evidence="1">
    <location>
        <begin position="49"/>
        <end position="75"/>
    </location>
</feature>
<feature type="compositionally biased region" description="Basic and acidic residues" evidence="1">
    <location>
        <begin position="49"/>
        <end position="60"/>
    </location>
</feature>
<evidence type="ECO:0000313" key="3">
    <source>
        <dbReference type="Proteomes" id="UP000008793"/>
    </source>
</evidence>
<sequence length="75" mass="8352">MATKSEANNDQTNKQTTDLANVDNADALKAKENVKLVTMVRDPDIYEAPHEASVHPDEVQNYHSGGWVEKKDEAK</sequence>
<evidence type="ECO:0000256" key="1">
    <source>
        <dbReference type="SAM" id="MobiDB-lite"/>
    </source>
</evidence>
<dbReference type="AlphaFoldDB" id="D8MV53"/>
<keyword evidence="3" id="KW-1185">Reference proteome</keyword>
<dbReference type="RefSeq" id="WP_013203195.1">
    <property type="nucleotide sequence ID" value="NC_014306.1"/>
</dbReference>
<dbReference type="EMBL" id="FP236843">
    <property type="protein sequence ID" value="CAX60710.1"/>
    <property type="molecule type" value="Genomic_DNA"/>
</dbReference>
<dbReference type="KEGG" id="ebi:EbC_31790"/>
<dbReference type="eggNOG" id="ENOG502ZCN9">
    <property type="taxonomic scope" value="Bacteria"/>
</dbReference>
<dbReference type="HOGENOM" id="CLU_2665463_0_0_6"/>
<proteinExistence type="predicted"/>
<reference evidence="2 3" key="1">
    <citation type="journal article" date="2010" name="BMC Genomics">
        <title>Genome comparison of the epiphytic bacteria Erwinia billingiae and E. tasmaniensis with the pear pathogen E. pyrifoliae.</title>
        <authorList>
            <person name="Kube M."/>
            <person name="Migdoll A.M."/>
            <person name="Gehring I."/>
            <person name="Heitmann K."/>
            <person name="Mayer Y."/>
            <person name="Kuhl H."/>
            <person name="Knaust F."/>
            <person name="Geider K."/>
            <person name="Reinhardt R."/>
        </authorList>
    </citation>
    <scope>NUCLEOTIDE SEQUENCE [LARGE SCALE GENOMIC DNA]</scope>
    <source>
        <strain evidence="2 3">Eb661</strain>
    </source>
</reference>
<name>D8MV53_ERWBE</name>
<evidence type="ECO:0000313" key="2">
    <source>
        <dbReference type="EMBL" id="CAX60710.1"/>
    </source>
</evidence>
<protein>
    <submittedName>
        <fullName evidence="2">Uncharacterized protein</fullName>
    </submittedName>
</protein>
<dbReference type="Proteomes" id="UP000008793">
    <property type="component" value="Chromosome"/>
</dbReference>
<feature type="region of interest" description="Disordered" evidence="1">
    <location>
        <begin position="1"/>
        <end position="27"/>
    </location>
</feature>